<evidence type="ECO:0000313" key="2">
    <source>
        <dbReference type="Proteomes" id="UP000180246"/>
    </source>
</evidence>
<reference evidence="1 2" key="1">
    <citation type="submission" date="2014-10" db="EMBL/GenBank/DDBJ databases">
        <authorList>
            <person name="Seo M.-J."/>
            <person name="Seok Y.J."/>
            <person name="Cha I.-T."/>
        </authorList>
    </citation>
    <scope>NUCLEOTIDE SEQUENCE [LARGE SCALE GENOMIC DNA]</scope>
    <source>
        <strain evidence="1 2">NEU</strain>
    </source>
</reference>
<proteinExistence type="predicted"/>
<protein>
    <submittedName>
        <fullName evidence="1">Uncharacterized protein</fullName>
    </submittedName>
</protein>
<accession>A0A1S2NEJ1</accession>
<gene>
    <name evidence="1" type="ORF">LO55_3902</name>
</gene>
<organism evidence="1 2">
    <name type="scientific">Massilia timonae</name>
    <dbReference type="NCBI Taxonomy" id="47229"/>
    <lineage>
        <taxon>Bacteria</taxon>
        <taxon>Pseudomonadati</taxon>
        <taxon>Pseudomonadota</taxon>
        <taxon>Betaproteobacteria</taxon>
        <taxon>Burkholderiales</taxon>
        <taxon>Oxalobacteraceae</taxon>
        <taxon>Telluria group</taxon>
        <taxon>Massilia</taxon>
    </lineage>
</organism>
<name>A0A1S2NEJ1_9BURK</name>
<dbReference type="EMBL" id="JRYB01000001">
    <property type="protein sequence ID" value="OIJ43263.1"/>
    <property type="molecule type" value="Genomic_DNA"/>
</dbReference>
<dbReference type="Proteomes" id="UP000180246">
    <property type="component" value="Unassembled WGS sequence"/>
</dbReference>
<comment type="caution">
    <text evidence="1">The sequence shown here is derived from an EMBL/GenBank/DDBJ whole genome shotgun (WGS) entry which is preliminary data.</text>
</comment>
<evidence type="ECO:0000313" key="1">
    <source>
        <dbReference type="EMBL" id="OIJ43263.1"/>
    </source>
</evidence>
<dbReference type="AlphaFoldDB" id="A0A1S2NEJ1"/>
<sequence>MRKMIMMALAGLIWKQFQTKVMKRPPAPKRTWRY</sequence>